<evidence type="ECO:0000313" key="3">
    <source>
        <dbReference type="Proteomes" id="UP001500957"/>
    </source>
</evidence>
<evidence type="ECO:0000256" key="1">
    <source>
        <dbReference type="SAM" id="MobiDB-lite"/>
    </source>
</evidence>
<reference evidence="2 3" key="1">
    <citation type="journal article" date="2019" name="Int. J. Syst. Evol. Microbiol.">
        <title>The Global Catalogue of Microorganisms (GCM) 10K type strain sequencing project: providing services to taxonomists for standard genome sequencing and annotation.</title>
        <authorList>
            <consortium name="The Broad Institute Genomics Platform"/>
            <consortium name="The Broad Institute Genome Sequencing Center for Infectious Disease"/>
            <person name="Wu L."/>
            <person name="Ma J."/>
        </authorList>
    </citation>
    <scope>NUCLEOTIDE SEQUENCE [LARGE SCALE GENOMIC DNA]</scope>
    <source>
        <strain evidence="2 3">JCM 10671</strain>
    </source>
</reference>
<sequence>MDATTDHTSPHRPRSLVKRLVRVMRRNTEAPATDSANAVRIDDVAPDWTPPVQPDVDGPQTWADLDAARVPKARHAGNDPVQLPGSRAEAGGPPVYADPEMVNPAAAEKMRPLFRRER</sequence>
<dbReference type="EMBL" id="BAAAHE010000007">
    <property type="protein sequence ID" value="GAA0609727.1"/>
    <property type="molecule type" value="Genomic_DNA"/>
</dbReference>
<feature type="region of interest" description="Disordered" evidence="1">
    <location>
        <begin position="27"/>
        <end position="118"/>
    </location>
</feature>
<proteinExistence type="predicted"/>
<protein>
    <submittedName>
        <fullName evidence="2">Uncharacterized protein</fullName>
    </submittedName>
</protein>
<evidence type="ECO:0000313" key="2">
    <source>
        <dbReference type="EMBL" id="GAA0609727.1"/>
    </source>
</evidence>
<keyword evidence="3" id="KW-1185">Reference proteome</keyword>
<dbReference type="Proteomes" id="UP001500957">
    <property type="component" value="Unassembled WGS sequence"/>
</dbReference>
<name>A0ABN1GEA2_9ACTN</name>
<gene>
    <name evidence="2" type="ORF">GCM10009547_09770</name>
</gene>
<feature type="compositionally biased region" description="Basic and acidic residues" evidence="1">
    <location>
        <begin position="108"/>
        <end position="118"/>
    </location>
</feature>
<accession>A0ABN1GEA2</accession>
<dbReference type="RefSeq" id="WP_344602199.1">
    <property type="nucleotide sequence ID" value="NZ_BAAAHE010000007.1"/>
</dbReference>
<comment type="caution">
    <text evidence="2">The sequence shown here is derived from an EMBL/GenBank/DDBJ whole genome shotgun (WGS) entry which is preliminary data.</text>
</comment>
<organism evidence="2 3">
    <name type="scientific">Sporichthya brevicatena</name>
    <dbReference type="NCBI Taxonomy" id="171442"/>
    <lineage>
        <taxon>Bacteria</taxon>
        <taxon>Bacillati</taxon>
        <taxon>Actinomycetota</taxon>
        <taxon>Actinomycetes</taxon>
        <taxon>Sporichthyales</taxon>
        <taxon>Sporichthyaceae</taxon>
        <taxon>Sporichthya</taxon>
    </lineage>
</organism>